<dbReference type="SUPFAM" id="SSF75304">
    <property type="entry name" value="Amidase signature (AS) enzymes"/>
    <property type="match status" value="1"/>
</dbReference>
<dbReference type="InterPro" id="IPR036928">
    <property type="entry name" value="AS_sf"/>
</dbReference>
<accession>A0A246K3G2</accession>
<reference evidence="3 4" key="1">
    <citation type="journal article" date="2002" name="Int. J. Syst. Evol. Microbiol.">
        <title>Sphingopyxis witflariensis sp. nov., isolated from activated sludge.</title>
        <authorList>
            <person name="Kampfer P."/>
            <person name="Witzenberger R."/>
            <person name="Denner E.B."/>
            <person name="Busse H.J."/>
            <person name="Neef A."/>
        </authorList>
    </citation>
    <scope>NUCLEOTIDE SEQUENCE [LARGE SCALE GENOMIC DNA]</scope>
    <source>
        <strain evidence="3 4">DSM 14551</strain>
    </source>
</reference>
<feature type="domain" description="Amidase" evidence="2">
    <location>
        <begin position="16"/>
        <end position="314"/>
    </location>
</feature>
<dbReference type="PANTHER" id="PTHR11895:SF7">
    <property type="entry name" value="GLUTAMYL-TRNA(GLN) AMIDOTRANSFERASE SUBUNIT A, MITOCHONDRIAL"/>
    <property type="match status" value="1"/>
</dbReference>
<dbReference type="AlphaFoldDB" id="A0A246K3G2"/>
<dbReference type="PANTHER" id="PTHR11895">
    <property type="entry name" value="TRANSAMIDASE"/>
    <property type="match status" value="1"/>
</dbReference>
<dbReference type="InterPro" id="IPR000120">
    <property type="entry name" value="Amidase"/>
</dbReference>
<evidence type="ECO:0000259" key="2">
    <source>
        <dbReference type="Pfam" id="PF01425"/>
    </source>
</evidence>
<comment type="caution">
    <text evidence="3">The sequence shown here is derived from an EMBL/GenBank/DDBJ whole genome shotgun (WGS) entry which is preliminary data.</text>
</comment>
<evidence type="ECO:0000256" key="1">
    <source>
        <dbReference type="ARBA" id="ARBA00009199"/>
    </source>
</evidence>
<comment type="similarity">
    <text evidence="1">Belongs to the amidase family.</text>
</comment>
<dbReference type="EMBL" id="NISJ01000002">
    <property type="protein sequence ID" value="OWR00155.1"/>
    <property type="molecule type" value="Genomic_DNA"/>
</dbReference>
<dbReference type="InterPro" id="IPR023631">
    <property type="entry name" value="Amidase_dom"/>
</dbReference>
<organism evidence="3 4">
    <name type="scientific">Sphingopyxis witflariensis</name>
    <dbReference type="NCBI Taxonomy" id="173675"/>
    <lineage>
        <taxon>Bacteria</taxon>
        <taxon>Pseudomonadati</taxon>
        <taxon>Pseudomonadota</taxon>
        <taxon>Alphaproteobacteria</taxon>
        <taxon>Sphingomonadales</taxon>
        <taxon>Sphingomonadaceae</taxon>
        <taxon>Sphingopyxis</taxon>
    </lineage>
</organism>
<dbReference type="Pfam" id="PF01425">
    <property type="entry name" value="Amidase"/>
    <property type="match status" value="1"/>
</dbReference>
<dbReference type="Proteomes" id="UP000197097">
    <property type="component" value="Unassembled WGS sequence"/>
</dbReference>
<gene>
    <name evidence="3" type="ORF">CDQ91_05120</name>
</gene>
<protein>
    <recommendedName>
        <fullName evidence="2">Amidase domain-containing protein</fullName>
    </recommendedName>
</protein>
<sequence length="339" mass="36545">MEPRSRPGRVVGRRGAVAVAAGVIPVAHGSDGAGSLRIPASNCGLVGLKPSRDRIIGDHAFIDGKRNVGSFLGESFVLSRTVRDTANMLSLVEIKGAQAPFQPLRTVTGPPKKRLRVGYIMNGMGGHVPSPEVQESVTKTIAALQSLGHQVSEAQWPFPGERFIEDFTLIYAARAQEAKKMLPAGAEIPDSVLKGLVEPASFAMVGISGDLTEEDVEKAYGRIEECSKAYFSLFEKIDILITPVLLKPPVRIGEINGSLPISVLMQRLNHYGDYTMLQNASGGPAMSLPMHWTKTGLPVGVQFAARMGGDYELLELAFELEAARPWAARRPPLWAPTLV</sequence>
<evidence type="ECO:0000313" key="4">
    <source>
        <dbReference type="Proteomes" id="UP000197097"/>
    </source>
</evidence>
<name>A0A246K3G2_9SPHN</name>
<evidence type="ECO:0000313" key="3">
    <source>
        <dbReference type="EMBL" id="OWR00155.1"/>
    </source>
</evidence>
<dbReference type="GO" id="GO:0003824">
    <property type="term" value="F:catalytic activity"/>
    <property type="evidence" value="ECO:0007669"/>
    <property type="project" value="InterPro"/>
</dbReference>
<proteinExistence type="inferred from homology"/>
<dbReference type="Gene3D" id="3.90.1300.10">
    <property type="entry name" value="Amidase signature (AS) domain"/>
    <property type="match status" value="1"/>
</dbReference>
<keyword evidence="4" id="KW-1185">Reference proteome</keyword>